<dbReference type="InterPro" id="IPR043519">
    <property type="entry name" value="NT_sf"/>
</dbReference>
<evidence type="ECO:0000259" key="1">
    <source>
        <dbReference type="Pfam" id="PF01909"/>
    </source>
</evidence>
<dbReference type="AlphaFoldDB" id="A0A8E2LE49"/>
<proteinExistence type="predicted"/>
<dbReference type="InterPro" id="IPR002934">
    <property type="entry name" value="Polymerase_NTP_transf_dom"/>
</dbReference>
<name>A0A8E2LE49_9BACI</name>
<comment type="caution">
    <text evidence="2">The sequence shown here is derived from an EMBL/GenBank/DDBJ whole genome shotgun (WGS) entry which is preliminary data.</text>
</comment>
<reference evidence="2 3" key="1">
    <citation type="submission" date="2017-01" db="EMBL/GenBank/DDBJ databases">
        <title>Draft genome sequence of Bacillus oleronius.</title>
        <authorList>
            <person name="Allam M."/>
        </authorList>
    </citation>
    <scope>NUCLEOTIDE SEQUENCE [LARGE SCALE GENOMIC DNA]</scope>
    <source>
        <strain evidence="2 3">DSM 9356</strain>
    </source>
</reference>
<gene>
    <name evidence="2" type="ORF">BWZ43_08790</name>
</gene>
<dbReference type="GO" id="GO:0016779">
    <property type="term" value="F:nucleotidyltransferase activity"/>
    <property type="evidence" value="ECO:0007669"/>
    <property type="project" value="InterPro"/>
</dbReference>
<dbReference type="SUPFAM" id="SSF81301">
    <property type="entry name" value="Nucleotidyltransferase"/>
    <property type="match status" value="1"/>
</dbReference>
<sequence length="242" mass="27751">MRLSPKDAALKFVNRYFPKCQAAVLAGSVVRGEETETSDLDVLIFDKNFSSSYRESFIEYGWAIEAFVHNLTSYQVFFHSDRDRAMPSLPKMVSEGIVIKDEGIIATIKNEANVLLAHGPEKWSEEIIRIKRYFLTDILEDYIGCLKREEGIFIANRLAELVSEFVLRTNQHWVGTSKWTVRALKNYDIHFAELFVDAFDTYYKTGDKNKVICLVNHILEPFGGQLFEGFSLGKEEASNQLK</sequence>
<organism evidence="2 3">
    <name type="scientific">Heyndrickxia oleronia</name>
    <dbReference type="NCBI Taxonomy" id="38875"/>
    <lineage>
        <taxon>Bacteria</taxon>
        <taxon>Bacillati</taxon>
        <taxon>Bacillota</taxon>
        <taxon>Bacilli</taxon>
        <taxon>Bacillales</taxon>
        <taxon>Bacillaceae</taxon>
        <taxon>Heyndrickxia</taxon>
    </lineage>
</organism>
<dbReference type="CDD" id="cd05403">
    <property type="entry name" value="NT_KNTase_like"/>
    <property type="match status" value="1"/>
</dbReference>
<evidence type="ECO:0000313" key="3">
    <source>
        <dbReference type="Proteomes" id="UP000189761"/>
    </source>
</evidence>
<dbReference type="EMBL" id="MTLA01000083">
    <property type="protein sequence ID" value="OOP68755.1"/>
    <property type="molecule type" value="Genomic_DNA"/>
</dbReference>
<dbReference type="Pfam" id="PF01909">
    <property type="entry name" value="NTP_transf_2"/>
    <property type="match status" value="1"/>
</dbReference>
<dbReference type="Gene3D" id="3.30.460.10">
    <property type="entry name" value="Beta Polymerase, domain 2"/>
    <property type="match status" value="1"/>
</dbReference>
<dbReference type="Proteomes" id="UP000189761">
    <property type="component" value="Unassembled WGS sequence"/>
</dbReference>
<protein>
    <submittedName>
        <fullName evidence="2">Nucleotidyltransferase</fullName>
    </submittedName>
</protein>
<keyword evidence="2" id="KW-0808">Transferase</keyword>
<evidence type="ECO:0000313" key="2">
    <source>
        <dbReference type="EMBL" id="OOP68755.1"/>
    </source>
</evidence>
<keyword evidence="3" id="KW-1185">Reference proteome</keyword>
<dbReference type="RefSeq" id="WP_078109976.1">
    <property type="nucleotide sequence ID" value="NZ_CP065424.1"/>
</dbReference>
<feature type="domain" description="Polymerase nucleotidyl transferase" evidence="1">
    <location>
        <begin position="10"/>
        <end position="59"/>
    </location>
</feature>
<accession>A0A8E2LE49</accession>